<evidence type="ECO:0000313" key="4">
    <source>
        <dbReference type="Proteomes" id="UP000011991"/>
    </source>
</evidence>
<dbReference type="GO" id="GO:0006633">
    <property type="term" value="P:fatty acid biosynthetic process"/>
    <property type="evidence" value="ECO:0007669"/>
    <property type="project" value="TreeGrafter"/>
</dbReference>
<gene>
    <name evidence="3" type="ORF">RMSM_06132</name>
</gene>
<sequence>MERLDSAARDCLPSAIIADSETLAGMDPEKLCDEARNIPHLATDASLPSFDANPQPNWIDPHSLSIDPESLALLQYTSGSTSRPKGVMVRHRNVMANLEAIRRGFQIPWLDDDPNETETGVFWLPFFHDMGLIGGLLASLYMGRSSVYISPRAFLQRPLRWLQLISDYKATISGAPNFAYQLCIDRISPDQTDSLDLSNWRTAFCGAEPIMPRTLSDFAHRFSSCNFSASSFYPCYGLAEATLLAAGGNGPAEPHFLTVSRDQLAEGRVDDSTP</sequence>
<reference evidence="3 4" key="1">
    <citation type="journal article" date="2013" name="Mar. Genomics">
        <title>Expression of sulfatases in Rhodopirellula baltica and the diversity of sulfatases in the genus Rhodopirellula.</title>
        <authorList>
            <person name="Wegner C.E."/>
            <person name="Richter-Heitmann T."/>
            <person name="Klindworth A."/>
            <person name="Klockow C."/>
            <person name="Richter M."/>
            <person name="Achstetter T."/>
            <person name="Glockner F.O."/>
            <person name="Harder J."/>
        </authorList>
    </citation>
    <scope>NUCLEOTIDE SEQUENCE [LARGE SCALE GENOMIC DNA]</scope>
    <source>
        <strain evidence="3 4">SM1</strain>
    </source>
</reference>
<evidence type="ECO:0000256" key="1">
    <source>
        <dbReference type="ARBA" id="ARBA00006432"/>
    </source>
</evidence>
<dbReference type="Pfam" id="PF00501">
    <property type="entry name" value="AMP-binding"/>
    <property type="match status" value="1"/>
</dbReference>
<dbReference type="InterPro" id="IPR020845">
    <property type="entry name" value="AMP-binding_CS"/>
</dbReference>
<name>M5RSK2_9BACT</name>
<organism evidence="3 4">
    <name type="scientific">Rhodopirellula maiorica SM1</name>
    <dbReference type="NCBI Taxonomy" id="1265738"/>
    <lineage>
        <taxon>Bacteria</taxon>
        <taxon>Pseudomonadati</taxon>
        <taxon>Planctomycetota</taxon>
        <taxon>Planctomycetia</taxon>
        <taxon>Pirellulales</taxon>
        <taxon>Pirellulaceae</taxon>
        <taxon>Novipirellula</taxon>
    </lineage>
</organism>
<dbReference type="InterPro" id="IPR042099">
    <property type="entry name" value="ANL_N_sf"/>
</dbReference>
<dbReference type="SUPFAM" id="SSF56801">
    <property type="entry name" value="Acetyl-CoA synthetase-like"/>
    <property type="match status" value="1"/>
</dbReference>
<dbReference type="GO" id="GO:0005886">
    <property type="term" value="C:plasma membrane"/>
    <property type="evidence" value="ECO:0007669"/>
    <property type="project" value="TreeGrafter"/>
</dbReference>
<dbReference type="PANTHER" id="PTHR22754:SF32">
    <property type="entry name" value="DISCO-INTERACTING PROTEIN 2"/>
    <property type="match status" value="1"/>
</dbReference>
<dbReference type="AlphaFoldDB" id="M5RSK2"/>
<dbReference type="Proteomes" id="UP000011991">
    <property type="component" value="Unassembled WGS sequence"/>
</dbReference>
<protein>
    <submittedName>
        <fullName evidence="3">Beta-ketoacyl synthase</fullName>
    </submittedName>
</protein>
<keyword evidence="4" id="KW-1185">Reference proteome</keyword>
<dbReference type="PANTHER" id="PTHR22754">
    <property type="entry name" value="DISCO-INTERACTING PROTEIN 2 DIP2 -RELATED"/>
    <property type="match status" value="1"/>
</dbReference>
<accession>M5RSK2</accession>
<feature type="non-terminal residue" evidence="3">
    <location>
        <position position="274"/>
    </location>
</feature>
<evidence type="ECO:0000313" key="3">
    <source>
        <dbReference type="EMBL" id="EMI16944.1"/>
    </source>
</evidence>
<dbReference type="PROSITE" id="PS00455">
    <property type="entry name" value="AMP_BINDING"/>
    <property type="match status" value="1"/>
</dbReference>
<proteinExistence type="inferred from homology"/>
<dbReference type="EMBL" id="ANOG01000887">
    <property type="protein sequence ID" value="EMI16944.1"/>
    <property type="molecule type" value="Genomic_DNA"/>
</dbReference>
<evidence type="ECO:0000259" key="2">
    <source>
        <dbReference type="Pfam" id="PF00501"/>
    </source>
</evidence>
<comment type="caution">
    <text evidence="3">The sequence shown here is derived from an EMBL/GenBank/DDBJ whole genome shotgun (WGS) entry which is preliminary data.</text>
</comment>
<dbReference type="GO" id="GO:0070566">
    <property type="term" value="F:adenylyltransferase activity"/>
    <property type="evidence" value="ECO:0007669"/>
    <property type="project" value="TreeGrafter"/>
</dbReference>
<dbReference type="Gene3D" id="3.40.50.12780">
    <property type="entry name" value="N-terminal domain of ligase-like"/>
    <property type="match status" value="1"/>
</dbReference>
<dbReference type="InterPro" id="IPR000873">
    <property type="entry name" value="AMP-dep_synth/lig_dom"/>
</dbReference>
<comment type="similarity">
    <text evidence="1">Belongs to the ATP-dependent AMP-binding enzyme family.</text>
</comment>
<feature type="domain" description="AMP-dependent synthetase/ligase" evidence="2">
    <location>
        <begin position="2"/>
        <end position="247"/>
    </location>
</feature>